<evidence type="ECO:0000313" key="2">
    <source>
        <dbReference type="EMBL" id="BAT82097.1"/>
    </source>
</evidence>
<evidence type="ECO:0000313" key="3">
    <source>
        <dbReference type="Proteomes" id="UP000291084"/>
    </source>
</evidence>
<feature type="transmembrane region" description="Helical" evidence="1">
    <location>
        <begin position="83"/>
        <end position="104"/>
    </location>
</feature>
<reference evidence="2 3" key="1">
    <citation type="journal article" date="2015" name="Sci. Rep.">
        <title>The power of single molecule real-time sequencing technology in the de novo assembly of a eukaryotic genome.</title>
        <authorList>
            <person name="Sakai H."/>
            <person name="Naito K."/>
            <person name="Ogiso-Tanaka E."/>
            <person name="Takahashi Y."/>
            <person name="Iseki K."/>
            <person name="Muto C."/>
            <person name="Satou K."/>
            <person name="Teruya K."/>
            <person name="Shiroma A."/>
            <person name="Shimoji M."/>
            <person name="Hirano T."/>
            <person name="Itoh T."/>
            <person name="Kaga A."/>
            <person name="Tomooka N."/>
        </authorList>
    </citation>
    <scope>NUCLEOTIDE SEQUENCE [LARGE SCALE GENOMIC DNA]</scope>
    <source>
        <strain evidence="3">cv. Shumari</strain>
    </source>
</reference>
<keyword evidence="1" id="KW-0812">Transmembrane</keyword>
<evidence type="ECO:0000256" key="1">
    <source>
        <dbReference type="SAM" id="Phobius"/>
    </source>
</evidence>
<keyword evidence="3" id="KW-1185">Reference proteome</keyword>
<dbReference type="Proteomes" id="UP000291084">
    <property type="component" value="Chromosome 3"/>
</dbReference>
<feature type="non-terminal residue" evidence="2">
    <location>
        <position position="1"/>
    </location>
</feature>
<keyword evidence="1" id="KW-0472">Membrane</keyword>
<sequence length="105" mass="12250">ITYNKLLKLWSNISKINMKNFRCSLRLLLYVPRHFSSSILSLLDCIFRNTINSIGNFFPESSHPLLLRNFYFGSFLWGGGRNLIVSVYFNLFLIFLTAPLQVLIK</sequence>
<dbReference type="AlphaFoldDB" id="A0A0S3RNJ0"/>
<gene>
    <name evidence="2" type="primary">Vigan.03G205400</name>
    <name evidence="2" type="ORF">VIGAN_03205400</name>
</gene>
<name>A0A0S3RNJ0_PHAAN</name>
<accession>A0A0S3RNJ0</accession>
<keyword evidence="1" id="KW-1133">Transmembrane helix</keyword>
<dbReference type="EMBL" id="AP015036">
    <property type="protein sequence ID" value="BAT82097.1"/>
    <property type="molecule type" value="Genomic_DNA"/>
</dbReference>
<protein>
    <submittedName>
        <fullName evidence="2">Uncharacterized protein</fullName>
    </submittedName>
</protein>
<organism evidence="2 3">
    <name type="scientific">Vigna angularis var. angularis</name>
    <dbReference type="NCBI Taxonomy" id="157739"/>
    <lineage>
        <taxon>Eukaryota</taxon>
        <taxon>Viridiplantae</taxon>
        <taxon>Streptophyta</taxon>
        <taxon>Embryophyta</taxon>
        <taxon>Tracheophyta</taxon>
        <taxon>Spermatophyta</taxon>
        <taxon>Magnoliopsida</taxon>
        <taxon>eudicotyledons</taxon>
        <taxon>Gunneridae</taxon>
        <taxon>Pentapetalae</taxon>
        <taxon>rosids</taxon>
        <taxon>fabids</taxon>
        <taxon>Fabales</taxon>
        <taxon>Fabaceae</taxon>
        <taxon>Papilionoideae</taxon>
        <taxon>50 kb inversion clade</taxon>
        <taxon>NPAAA clade</taxon>
        <taxon>indigoferoid/millettioid clade</taxon>
        <taxon>Phaseoleae</taxon>
        <taxon>Vigna</taxon>
    </lineage>
</organism>
<proteinExistence type="predicted"/>